<dbReference type="PIRSF" id="PIRSF006278">
    <property type="entry name" value="ACCD_DCysDesulf"/>
    <property type="match status" value="1"/>
</dbReference>
<evidence type="ECO:0000313" key="8">
    <source>
        <dbReference type="Proteomes" id="UP000030661"/>
    </source>
</evidence>
<dbReference type="HOGENOM" id="CLU_048897_1_0_0"/>
<evidence type="ECO:0000256" key="1">
    <source>
        <dbReference type="ARBA" id="ARBA00001933"/>
    </source>
</evidence>
<dbReference type="InterPro" id="IPR036052">
    <property type="entry name" value="TrpB-like_PALP_sf"/>
</dbReference>
<dbReference type="STRING" id="1499967.U27_04801"/>
<sequence>MEFVFPPKIALAHLPTPIHQLSRLAAQCDGPEIFVKRDDFTGLECSGNKVRKLEFVAAHALQEGCDVLITCGGMQSNHSRATAAVAARLGLQCHLVLRGAAPEVPGGNLFLDQLLGAKITYLPNPSYDDLITEMERLAQDYAKQGHKALVVPMGASNALGSLGYVAATQEMMSQFQDMALTPDYIVAAIGSGGTLAGLILGKKLFGLSSQIIGVNVCDNAAYFHQEIAHIVREFCERYQVDVKVEPKDYRIIDGYVGAGYSLSRPQEREFIVQVARTEGIVLDTAYTGKALYGLTQEIQKGTFKQGEMILFIHTGGLYALFANPTEFVAELR</sequence>
<evidence type="ECO:0000256" key="4">
    <source>
        <dbReference type="PIRSR" id="PIRSR006278-1"/>
    </source>
</evidence>
<dbReference type="Pfam" id="PF00291">
    <property type="entry name" value="PALP"/>
    <property type="match status" value="1"/>
</dbReference>
<evidence type="ECO:0000313" key="7">
    <source>
        <dbReference type="EMBL" id="GAK57834.1"/>
    </source>
</evidence>
<accession>A0A081BZS9</accession>
<proteinExistence type="inferred from homology"/>
<dbReference type="Gene3D" id="3.40.50.1100">
    <property type="match status" value="2"/>
</dbReference>
<dbReference type="InterPro" id="IPR027278">
    <property type="entry name" value="ACCD_DCysDesulf"/>
</dbReference>
<dbReference type="PANTHER" id="PTHR43780:SF2">
    <property type="entry name" value="1-AMINOCYCLOPROPANE-1-CARBOXYLATE DEAMINASE-RELATED"/>
    <property type="match status" value="1"/>
</dbReference>
<name>A0A081BZS9_VECG1</name>
<evidence type="ECO:0000256" key="3">
    <source>
        <dbReference type="ARBA" id="ARBA00022898"/>
    </source>
</evidence>
<keyword evidence="3 5" id="KW-0663">Pyridoxal phosphate</keyword>
<evidence type="ECO:0000256" key="5">
    <source>
        <dbReference type="PIRSR" id="PIRSR006278-2"/>
    </source>
</evidence>
<dbReference type="PANTHER" id="PTHR43780">
    <property type="entry name" value="1-AMINOCYCLOPROPANE-1-CARBOXYLATE DEAMINASE-RELATED"/>
    <property type="match status" value="1"/>
</dbReference>
<protein>
    <submittedName>
        <fullName evidence="7">Predicted pyridoxal-phosphate dependent deaminase</fullName>
    </submittedName>
</protein>
<dbReference type="AlphaFoldDB" id="A0A081BZS9"/>
<dbReference type="GO" id="GO:0019148">
    <property type="term" value="F:D-cysteine desulfhydrase activity"/>
    <property type="evidence" value="ECO:0007669"/>
    <property type="project" value="TreeGrafter"/>
</dbReference>
<dbReference type="InterPro" id="IPR005966">
    <property type="entry name" value="D-Cys_desShydrase"/>
</dbReference>
<comment type="cofactor">
    <cofactor evidence="1">
        <name>pyridoxal 5'-phosphate</name>
        <dbReference type="ChEBI" id="CHEBI:597326"/>
    </cofactor>
</comment>
<feature type="active site" description="Nucleophile" evidence="4">
    <location>
        <position position="76"/>
    </location>
</feature>
<dbReference type="SUPFAM" id="SSF53686">
    <property type="entry name" value="Tryptophan synthase beta subunit-like PLP-dependent enzymes"/>
    <property type="match status" value="1"/>
</dbReference>
<feature type="domain" description="Tryptophan synthase beta chain-like PALP" evidence="6">
    <location>
        <begin position="10"/>
        <end position="315"/>
    </location>
</feature>
<comment type="similarity">
    <text evidence="2">Belongs to the ACC deaminase/D-cysteine desulfhydrase family.</text>
</comment>
<gene>
    <name evidence="7" type="ORF">U27_04801</name>
</gene>
<evidence type="ECO:0000259" key="6">
    <source>
        <dbReference type="Pfam" id="PF00291"/>
    </source>
</evidence>
<dbReference type="EMBL" id="DF820466">
    <property type="protein sequence ID" value="GAK57834.1"/>
    <property type="molecule type" value="Genomic_DNA"/>
</dbReference>
<dbReference type="eggNOG" id="COG2515">
    <property type="taxonomic scope" value="Bacteria"/>
</dbReference>
<keyword evidence="8" id="KW-1185">Reference proteome</keyword>
<dbReference type="InterPro" id="IPR001926">
    <property type="entry name" value="TrpB-like_PALP"/>
</dbReference>
<evidence type="ECO:0000256" key="2">
    <source>
        <dbReference type="ARBA" id="ARBA00008639"/>
    </source>
</evidence>
<dbReference type="Proteomes" id="UP000030661">
    <property type="component" value="Unassembled WGS sequence"/>
</dbReference>
<organism evidence="7">
    <name type="scientific">Vecturithrix granuli</name>
    <dbReference type="NCBI Taxonomy" id="1499967"/>
    <lineage>
        <taxon>Bacteria</taxon>
        <taxon>Candidatus Moduliflexota</taxon>
        <taxon>Candidatus Vecturitrichia</taxon>
        <taxon>Candidatus Vecturitrichales</taxon>
        <taxon>Candidatus Vecturitrichaceae</taxon>
        <taxon>Candidatus Vecturithrix</taxon>
    </lineage>
</organism>
<reference evidence="7" key="1">
    <citation type="journal article" date="2015" name="PeerJ">
        <title>First genomic representation of candidate bacterial phylum KSB3 points to enhanced environmental sensing as a trigger of wastewater bulking.</title>
        <authorList>
            <person name="Sekiguchi Y."/>
            <person name="Ohashi A."/>
            <person name="Parks D.H."/>
            <person name="Yamauchi T."/>
            <person name="Tyson G.W."/>
            <person name="Hugenholtz P."/>
        </authorList>
    </citation>
    <scope>NUCLEOTIDE SEQUENCE [LARGE SCALE GENOMIC DNA]</scope>
</reference>
<feature type="modified residue" description="N6-(pyridoxal phosphate)lysine" evidence="5">
    <location>
        <position position="49"/>
    </location>
</feature>
<dbReference type="NCBIfam" id="TIGR01275">
    <property type="entry name" value="ACC_deam_rel"/>
    <property type="match status" value="1"/>
</dbReference>